<keyword evidence="5" id="KW-0564">Palmitate</keyword>
<sequence length="42" mass="4416">MKAGLGWLAVGCLILMLSACNTMHGLGKDIERGGEKIQNASQ</sequence>
<evidence type="ECO:0000256" key="3">
    <source>
        <dbReference type="ARBA" id="ARBA00022729"/>
    </source>
</evidence>
<evidence type="ECO:0000313" key="8">
    <source>
        <dbReference type="Proteomes" id="UP000466024"/>
    </source>
</evidence>
<accession>A0A640WGR4</accession>
<dbReference type="InterPro" id="IPR012556">
    <property type="entry name" value="Entericidin"/>
</dbReference>
<dbReference type="EMBL" id="VTPX01000002">
    <property type="protein sequence ID" value="KAA0019603.1"/>
    <property type="molecule type" value="Genomic_DNA"/>
</dbReference>
<keyword evidence="3" id="KW-0732">Signal</keyword>
<organism evidence="7 8">
    <name type="scientific">Salinicola corii</name>
    <dbReference type="NCBI Taxonomy" id="2606937"/>
    <lineage>
        <taxon>Bacteria</taxon>
        <taxon>Pseudomonadati</taxon>
        <taxon>Pseudomonadota</taxon>
        <taxon>Gammaproteobacteria</taxon>
        <taxon>Oceanospirillales</taxon>
        <taxon>Halomonadaceae</taxon>
        <taxon>Salinicola</taxon>
    </lineage>
</organism>
<dbReference type="AlphaFoldDB" id="A0A640WGR4"/>
<evidence type="ECO:0000256" key="6">
    <source>
        <dbReference type="ARBA" id="ARBA00023288"/>
    </source>
</evidence>
<dbReference type="Pfam" id="PF08085">
    <property type="entry name" value="Entericidin"/>
    <property type="match status" value="1"/>
</dbReference>
<evidence type="ECO:0000256" key="5">
    <source>
        <dbReference type="ARBA" id="ARBA00023139"/>
    </source>
</evidence>
<comment type="similarity">
    <text evidence="1">Belongs to the EcnA/EcnB lipoprotein family.</text>
</comment>
<dbReference type="GO" id="GO:0016020">
    <property type="term" value="C:membrane"/>
    <property type="evidence" value="ECO:0007669"/>
    <property type="project" value="InterPro"/>
</dbReference>
<dbReference type="Proteomes" id="UP000466024">
    <property type="component" value="Unassembled WGS sequence"/>
</dbReference>
<dbReference type="GO" id="GO:0009636">
    <property type="term" value="P:response to toxic substance"/>
    <property type="evidence" value="ECO:0007669"/>
    <property type="project" value="InterPro"/>
</dbReference>
<name>A0A640WGR4_9GAMM</name>
<proteinExistence type="inferred from homology"/>
<keyword evidence="6 7" id="KW-0449">Lipoprotein</keyword>
<gene>
    <name evidence="7" type="ORF">F0A16_04485</name>
</gene>
<evidence type="ECO:0000313" key="7">
    <source>
        <dbReference type="EMBL" id="KAA0019603.1"/>
    </source>
</evidence>
<protein>
    <submittedName>
        <fullName evidence="7">Entericidin A/B family lipoprotein</fullName>
    </submittedName>
</protein>
<keyword evidence="8" id="KW-1185">Reference proteome</keyword>
<comment type="caution">
    <text evidence="7">The sequence shown here is derived from an EMBL/GenBank/DDBJ whole genome shotgun (WGS) entry which is preliminary data.</text>
</comment>
<reference evidence="7 8" key="1">
    <citation type="submission" date="2019-08" db="EMBL/GenBank/DDBJ databases">
        <title>Bioinformatics analysis of the strain L3 and L5.</title>
        <authorList>
            <person name="Li X."/>
        </authorList>
    </citation>
    <scope>NUCLEOTIDE SEQUENCE [LARGE SCALE GENOMIC DNA]</scope>
    <source>
        <strain evidence="7 8">L3</strain>
    </source>
</reference>
<keyword evidence="4" id="KW-0472">Membrane</keyword>
<dbReference type="PROSITE" id="PS51257">
    <property type="entry name" value="PROKAR_LIPOPROTEIN"/>
    <property type="match status" value="1"/>
</dbReference>
<evidence type="ECO:0000256" key="4">
    <source>
        <dbReference type="ARBA" id="ARBA00023136"/>
    </source>
</evidence>
<keyword evidence="2" id="KW-1003">Cell membrane</keyword>
<evidence type="ECO:0000256" key="2">
    <source>
        <dbReference type="ARBA" id="ARBA00022475"/>
    </source>
</evidence>
<evidence type="ECO:0000256" key="1">
    <source>
        <dbReference type="ARBA" id="ARBA00010296"/>
    </source>
</evidence>
<dbReference type="RefSeq" id="WP_149434206.1">
    <property type="nucleotide sequence ID" value="NZ_VTPX01000002.1"/>
</dbReference>